<sequence>MDEEGLLKKRNKAQRDGNVQILSDVQKKLGDLFYDKKCYQDALEAYKGQLHACESISDRLNCAIAHRMIGEVYAEIENFNEALSHQNLHLEIAKELKDQIEEQRAYATLGRTHLLVAESLIKESDSDKKAEVLKNAKRAFSKSIRLCDKLENKIDISELLTMRARLLLNLGLVLEQQKDTEEALSLIKQAALLCRKHNLYEDLHRTNIALAGLNERLGNCELAIKHMNDAAEVDDIYLKADAQLLKAELLLKLGEWMEAQKILYHLYKSKHLLEPIRQQVTKLLRIAVVLCRSEDKLLIEDDLSIKEKLYETMGDAAIAVRSLDKAVYYYRNMLTCAEKTKSGQIGAALTSLAQTLRDAGKFQEAISYARRELESCSNGKDTCNCALYLADLLVDANAPENEIREMYNRAVISAKDCEDRNLEKSAIKDYIEYLEKSDNVDVKLIVSLNERLGGDLSSSQSDCAHSEENESPDIGADICLDDLSDLDENLSDEQKHIVSKSTTRRTRYIMKKNEKGESLLHVACIKGNIATVEKLLEEQHPTDVRDHCGWTPLHEASNHGYVDIVRQLVHAGANVNDPGGTNCDGVTALHDAAANGHTAVVQLLLDNGANPNLLTSSGESALDCLEQWRDRVGELTSSELKEYVYAKRRLADLVTVKSRRKSNRERTSKGWNALVDEEDETIVVERKPNTLDTWSSLTENISVGEDYKRTIASMQHPGRLKLLSKQAPAPRITAPLIDSEEVLIDDWLEEDLLPAKRRDRQLQPDCLPALTSTAKRKSNNDSDREIERDVDKCIKRQKITTSSSAASRKSEKEGKEQCFAQVTNEQQQTSLRLINDDSCESNANESNFDSFDELLAWPRKRLPNKRRQTNLLKQGFTKSVRSRSPSLSPELQVPQSNQENHISETIDLEIIVDGETFELTLHMRDLGKTMSDIEELIRHKFEAKTGCRPKISFNTEDNVTLAPEIILEEVPRGRNKLRLFGIITANDLPPIADRYNKVCETLGVSITDSMLKSLRSCDNTSTFRLNVNDSVPEELEPLAKCLHYQHSLQSLVLSRTTLVGQGELLNYVMTGLSGLGELHLQCCDINVNCLSKIDRLPPQIRVLDLSYNPLGHGSQKKLYELLEPLKRLQTLGLCACELDGFEFNLGSPSLVDLDISWNRIGGEGAVNLLQRQLLNLNLSNTQSFDCNCANVIDKIFFTDSLKFSLFALESLELSSCLATDFDVEKILSQTPNLMKINLSNNINVTRTSLCAILARKPTMSHIDLSGCRLINAPPEANLKLITPQICTLLVHMTHDVIDYWEILWRGRGHSKKLPHNLIVFKPL</sequence>
<evidence type="ECO:0000313" key="7">
    <source>
        <dbReference type="Proteomes" id="UP000695007"/>
    </source>
</evidence>
<evidence type="ECO:0000256" key="5">
    <source>
        <dbReference type="PROSITE-ProRule" id="PRU00023"/>
    </source>
</evidence>
<feature type="region of interest" description="Disordered" evidence="6">
    <location>
        <begin position="764"/>
        <end position="818"/>
    </location>
</feature>
<dbReference type="KEGG" id="csol:105365699"/>
<dbReference type="PANTHER" id="PTHR46358:SF1">
    <property type="entry name" value="TONSOKU-LIKE PROTEIN"/>
    <property type="match status" value="1"/>
</dbReference>
<evidence type="ECO:0000256" key="1">
    <source>
        <dbReference type="ARBA" id="ARBA00004123"/>
    </source>
</evidence>
<comment type="subcellular location">
    <subcellularLocation>
        <location evidence="1">Nucleus</location>
    </subcellularLocation>
</comment>
<dbReference type="InterPro" id="IPR011990">
    <property type="entry name" value="TPR-like_helical_dom_sf"/>
</dbReference>
<dbReference type="InterPro" id="IPR032675">
    <property type="entry name" value="LRR_dom_sf"/>
</dbReference>
<evidence type="ECO:0000256" key="6">
    <source>
        <dbReference type="SAM" id="MobiDB-lite"/>
    </source>
</evidence>
<evidence type="ECO:0000256" key="3">
    <source>
        <dbReference type="ARBA" id="ARBA00022737"/>
    </source>
</evidence>
<organism evidence="7 8">
    <name type="scientific">Ceratosolen solmsi marchali</name>
    <dbReference type="NCBI Taxonomy" id="326594"/>
    <lineage>
        <taxon>Eukaryota</taxon>
        <taxon>Metazoa</taxon>
        <taxon>Ecdysozoa</taxon>
        <taxon>Arthropoda</taxon>
        <taxon>Hexapoda</taxon>
        <taxon>Insecta</taxon>
        <taxon>Pterygota</taxon>
        <taxon>Neoptera</taxon>
        <taxon>Endopterygota</taxon>
        <taxon>Hymenoptera</taxon>
        <taxon>Apocrita</taxon>
        <taxon>Proctotrupomorpha</taxon>
        <taxon>Chalcidoidea</taxon>
        <taxon>Agaonidae</taxon>
        <taxon>Agaoninae</taxon>
        <taxon>Ceratosolen</taxon>
    </lineage>
</organism>
<keyword evidence="2" id="KW-0433">Leucine-rich repeat</keyword>
<dbReference type="PROSITE" id="PS50297">
    <property type="entry name" value="ANK_REP_REGION"/>
    <property type="match status" value="2"/>
</dbReference>
<dbReference type="SUPFAM" id="SSF48452">
    <property type="entry name" value="TPR-like"/>
    <property type="match status" value="2"/>
</dbReference>
<dbReference type="Gene3D" id="1.25.40.20">
    <property type="entry name" value="Ankyrin repeat-containing domain"/>
    <property type="match status" value="1"/>
</dbReference>
<dbReference type="GO" id="GO:0043596">
    <property type="term" value="C:nuclear replication fork"/>
    <property type="evidence" value="ECO:0007669"/>
    <property type="project" value="TreeGrafter"/>
</dbReference>
<dbReference type="SUPFAM" id="SSF48403">
    <property type="entry name" value="Ankyrin repeat"/>
    <property type="match status" value="1"/>
</dbReference>
<feature type="repeat" description="ANK" evidence="5">
    <location>
        <begin position="515"/>
        <end position="547"/>
    </location>
</feature>
<dbReference type="Pfam" id="PF13424">
    <property type="entry name" value="TPR_12"/>
    <property type="match status" value="1"/>
</dbReference>
<dbReference type="RefSeq" id="XP_011502230.1">
    <property type="nucleotide sequence ID" value="XM_011503928.1"/>
</dbReference>
<dbReference type="SMART" id="SM00028">
    <property type="entry name" value="TPR"/>
    <property type="match status" value="4"/>
</dbReference>
<evidence type="ECO:0000256" key="2">
    <source>
        <dbReference type="ARBA" id="ARBA00022614"/>
    </source>
</evidence>
<dbReference type="PROSITE" id="PS50088">
    <property type="entry name" value="ANK_REPEAT"/>
    <property type="match status" value="3"/>
</dbReference>
<dbReference type="InterPro" id="IPR019734">
    <property type="entry name" value="TPR_rpt"/>
</dbReference>
<dbReference type="Pfam" id="PF12796">
    <property type="entry name" value="Ank_2"/>
    <property type="match status" value="1"/>
</dbReference>
<dbReference type="InterPro" id="IPR052311">
    <property type="entry name" value="MMS22L-TONSL_complex_comp"/>
</dbReference>
<name>A0AAJ7DZL6_9HYME</name>
<feature type="compositionally biased region" description="Basic and acidic residues" evidence="6">
    <location>
        <begin position="778"/>
        <end position="794"/>
    </location>
</feature>
<feature type="repeat" description="ANK" evidence="5">
    <location>
        <begin position="548"/>
        <end position="580"/>
    </location>
</feature>
<dbReference type="GO" id="GO:0031297">
    <property type="term" value="P:replication fork processing"/>
    <property type="evidence" value="ECO:0007669"/>
    <property type="project" value="TreeGrafter"/>
</dbReference>
<feature type="region of interest" description="Disordered" evidence="6">
    <location>
        <begin position="876"/>
        <end position="898"/>
    </location>
</feature>
<feature type="repeat" description="ANK" evidence="5">
    <location>
        <begin position="584"/>
        <end position="616"/>
    </location>
</feature>
<keyword evidence="7" id="KW-1185">Reference proteome</keyword>
<keyword evidence="3" id="KW-0677">Repeat</keyword>
<evidence type="ECO:0000256" key="4">
    <source>
        <dbReference type="ARBA" id="ARBA00023242"/>
    </source>
</evidence>
<keyword evidence="4" id="KW-0539">Nucleus</keyword>
<dbReference type="SMART" id="SM00248">
    <property type="entry name" value="ANK"/>
    <property type="match status" value="3"/>
</dbReference>
<dbReference type="GO" id="GO:0000724">
    <property type="term" value="P:double-strand break repair via homologous recombination"/>
    <property type="evidence" value="ECO:0007669"/>
    <property type="project" value="TreeGrafter"/>
</dbReference>
<reference evidence="8" key="1">
    <citation type="submission" date="2025-08" db="UniProtKB">
        <authorList>
            <consortium name="RefSeq"/>
        </authorList>
    </citation>
    <scope>IDENTIFICATION</scope>
</reference>
<gene>
    <name evidence="8" type="primary">LOC105365699</name>
</gene>
<evidence type="ECO:0000313" key="8">
    <source>
        <dbReference type="RefSeq" id="XP_011502230.1"/>
    </source>
</evidence>
<dbReference type="InterPro" id="IPR036770">
    <property type="entry name" value="Ankyrin_rpt-contain_sf"/>
</dbReference>
<keyword evidence="5" id="KW-0040">ANK repeat</keyword>
<proteinExistence type="predicted"/>
<dbReference type="PRINTS" id="PR01415">
    <property type="entry name" value="ANKYRIN"/>
</dbReference>
<dbReference type="Gene3D" id="1.25.40.10">
    <property type="entry name" value="Tetratricopeptide repeat domain"/>
    <property type="match status" value="2"/>
</dbReference>
<dbReference type="Proteomes" id="UP000695007">
    <property type="component" value="Unplaced"/>
</dbReference>
<accession>A0AAJ7DZL6</accession>
<dbReference type="InterPro" id="IPR002110">
    <property type="entry name" value="Ankyrin_rpt"/>
</dbReference>
<protein>
    <submittedName>
        <fullName evidence="8">Tonsoku-like protein isoform X1</fullName>
    </submittedName>
</protein>
<dbReference type="Gene3D" id="3.80.10.10">
    <property type="entry name" value="Ribonuclease Inhibitor"/>
    <property type="match status" value="1"/>
</dbReference>
<dbReference type="PANTHER" id="PTHR46358">
    <property type="entry name" value="TONSOKU-LIKE PROTEIN"/>
    <property type="match status" value="1"/>
</dbReference>
<dbReference type="SUPFAM" id="SSF52047">
    <property type="entry name" value="RNI-like"/>
    <property type="match status" value="1"/>
</dbReference>
<dbReference type="GeneID" id="105365699"/>